<protein>
    <recommendedName>
        <fullName evidence="5">TIR domain-containing protein</fullName>
    </recommendedName>
</protein>
<dbReference type="PROSITE" id="PS50294">
    <property type="entry name" value="WD_REPEATS_REGION"/>
    <property type="match status" value="2"/>
</dbReference>
<dbReference type="Proteomes" id="UP000239576">
    <property type="component" value="Unassembled WGS sequence"/>
</dbReference>
<proteinExistence type="predicted"/>
<dbReference type="SMART" id="SM00255">
    <property type="entry name" value="TIR"/>
    <property type="match status" value="1"/>
</dbReference>
<dbReference type="EMBL" id="PVWK01000111">
    <property type="protein sequence ID" value="PSB26206.1"/>
    <property type="molecule type" value="Genomic_DNA"/>
</dbReference>
<dbReference type="InterPro" id="IPR000157">
    <property type="entry name" value="TIR_dom"/>
</dbReference>
<dbReference type="PANTHER" id="PTHR19848:SF8">
    <property type="entry name" value="F-BOX AND WD REPEAT DOMAIN CONTAINING 7"/>
    <property type="match status" value="1"/>
</dbReference>
<dbReference type="PROSITE" id="PS50082">
    <property type="entry name" value="WD_REPEATS_2"/>
    <property type="match status" value="2"/>
</dbReference>
<dbReference type="AlphaFoldDB" id="A0A2T1E0C1"/>
<keyword evidence="7" id="KW-1185">Reference proteome</keyword>
<name>A0A2T1E0C1_9CYAN</name>
<keyword evidence="2" id="KW-0677">Repeat</keyword>
<feature type="transmembrane region" description="Helical" evidence="4">
    <location>
        <begin position="221"/>
        <end position="242"/>
    </location>
</feature>
<evidence type="ECO:0000256" key="4">
    <source>
        <dbReference type="SAM" id="Phobius"/>
    </source>
</evidence>
<dbReference type="PROSITE" id="PS00678">
    <property type="entry name" value="WD_REPEATS_1"/>
    <property type="match status" value="2"/>
</dbReference>
<feature type="domain" description="TIR" evidence="5">
    <location>
        <begin position="18"/>
        <end position="150"/>
    </location>
</feature>
<dbReference type="PANTHER" id="PTHR19848">
    <property type="entry name" value="WD40 REPEAT PROTEIN"/>
    <property type="match status" value="1"/>
</dbReference>
<gene>
    <name evidence="6" type="ORF">C7B82_20520</name>
</gene>
<feature type="repeat" description="WD" evidence="3">
    <location>
        <begin position="327"/>
        <end position="368"/>
    </location>
</feature>
<accession>A0A2T1E0C1</accession>
<dbReference type="GO" id="GO:0007165">
    <property type="term" value="P:signal transduction"/>
    <property type="evidence" value="ECO:0007669"/>
    <property type="project" value="InterPro"/>
</dbReference>
<feature type="repeat" description="WD" evidence="3">
    <location>
        <begin position="369"/>
        <end position="410"/>
    </location>
</feature>
<evidence type="ECO:0000256" key="3">
    <source>
        <dbReference type="PROSITE-ProRule" id="PRU00221"/>
    </source>
</evidence>
<organism evidence="6 7">
    <name type="scientific">Stenomitos frigidus ULC18</name>
    <dbReference type="NCBI Taxonomy" id="2107698"/>
    <lineage>
        <taxon>Bacteria</taxon>
        <taxon>Bacillati</taxon>
        <taxon>Cyanobacteriota</taxon>
        <taxon>Cyanophyceae</taxon>
        <taxon>Leptolyngbyales</taxon>
        <taxon>Leptolyngbyaceae</taxon>
        <taxon>Stenomitos</taxon>
    </lineage>
</organism>
<dbReference type="Pfam" id="PF13676">
    <property type="entry name" value="TIR_2"/>
    <property type="match status" value="1"/>
</dbReference>
<dbReference type="InterPro" id="IPR035897">
    <property type="entry name" value="Toll_tir_struct_dom_sf"/>
</dbReference>
<dbReference type="Gene3D" id="3.40.50.10140">
    <property type="entry name" value="Toll/interleukin-1 receptor homology (TIR) domain"/>
    <property type="match status" value="1"/>
</dbReference>
<dbReference type="InterPro" id="IPR036322">
    <property type="entry name" value="WD40_repeat_dom_sf"/>
</dbReference>
<dbReference type="InterPro" id="IPR001680">
    <property type="entry name" value="WD40_rpt"/>
</dbReference>
<keyword evidence="4" id="KW-1133">Transmembrane helix</keyword>
<sequence length="432" mass="47671">MTDAAKAGSAPKIALPKGTTDVFISYSRKDIDFVRRLSEAIQVRQRDTWVDWASIAKGEKWWQEIQRGIEGTNTFAFVLSPDSVASKVCRDEIDHAVQCKKRLVPIVFREGFAIADVHPALQEINWLFCRETDDFESALQSLLETIDTDLDYVKLHTRLLQRAIDWDNKQRDTGAVLRGQDLTEAQQWFQQGKTPRPTELQVEYLQTSLAVQKADQVARRIVRAGFVGLGAIVAAAIGAVIVTQQRIQENERQSEQKLALADVRLVSTAAEGAFLSGQVFESLLVSLQAGQQLKQLDRTGLTKTNLQTQVIAALWQAMNVVSEHNTLTGHQEAVWSVSFSPDGKTLASSSGDNTIKLWDVATGKALQTLTGHQDVVTSVRFSPDGKTLASGSGDKIIKLWDVATGKALQTFTGHQSLVISVSFSPAFRDRVP</sequence>
<evidence type="ECO:0000259" key="5">
    <source>
        <dbReference type="PROSITE" id="PS50104"/>
    </source>
</evidence>
<evidence type="ECO:0000256" key="1">
    <source>
        <dbReference type="ARBA" id="ARBA00022574"/>
    </source>
</evidence>
<dbReference type="InterPro" id="IPR015943">
    <property type="entry name" value="WD40/YVTN_repeat-like_dom_sf"/>
</dbReference>
<dbReference type="CDD" id="cd00200">
    <property type="entry name" value="WD40"/>
    <property type="match status" value="1"/>
</dbReference>
<dbReference type="SUPFAM" id="SSF52200">
    <property type="entry name" value="Toll/Interleukin receptor TIR domain"/>
    <property type="match status" value="1"/>
</dbReference>
<dbReference type="InterPro" id="IPR019775">
    <property type="entry name" value="WD40_repeat_CS"/>
</dbReference>
<comment type="caution">
    <text evidence="6">The sequence shown here is derived from an EMBL/GenBank/DDBJ whole genome shotgun (WGS) entry which is preliminary data.</text>
</comment>
<reference evidence="7" key="1">
    <citation type="submission" date="2018-02" db="EMBL/GenBank/DDBJ databases">
        <authorList>
            <person name="Moore K."/>
            <person name="Momper L."/>
        </authorList>
    </citation>
    <scope>NUCLEOTIDE SEQUENCE [LARGE SCALE GENOMIC DNA]</scope>
    <source>
        <strain evidence="7">ULC18</strain>
    </source>
</reference>
<keyword evidence="4" id="KW-0472">Membrane</keyword>
<evidence type="ECO:0000256" key="2">
    <source>
        <dbReference type="ARBA" id="ARBA00022737"/>
    </source>
</evidence>
<reference evidence="6 7" key="2">
    <citation type="submission" date="2018-03" db="EMBL/GenBank/DDBJ databases">
        <title>The ancient ancestry and fast evolution of plastids.</title>
        <authorList>
            <person name="Moore K.R."/>
            <person name="Magnabosco C."/>
            <person name="Momper L."/>
            <person name="Gold D.A."/>
            <person name="Bosak T."/>
            <person name="Fournier G.P."/>
        </authorList>
    </citation>
    <scope>NUCLEOTIDE SEQUENCE [LARGE SCALE GENOMIC DNA]</scope>
    <source>
        <strain evidence="6 7">ULC18</strain>
    </source>
</reference>
<keyword evidence="4" id="KW-0812">Transmembrane</keyword>
<dbReference type="SUPFAM" id="SSF50978">
    <property type="entry name" value="WD40 repeat-like"/>
    <property type="match status" value="1"/>
</dbReference>
<keyword evidence="1 3" id="KW-0853">WD repeat</keyword>
<evidence type="ECO:0000313" key="6">
    <source>
        <dbReference type="EMBL" id="PSB26206.1"/>
    </source>
</evidence>
<dbReference type="Pfam" id="PF00400">
    <property type="entry name" value="WD40"/>
    <property type="match status" value="2"/>
</dbReference>
<dbReference type="PROSITE" id="PS50104">
    <property type="entry name" value="TIR"/>
    <property type="match status" value="1"/>
</dbReference>
<evidence type="ECO:0000313" key="7">
    <source>
        <dbReference type="Proteomes" id="UP000239576"/>
    </source>
</evidence>
<dbReference type="Gene3D" id="2.130.10.10">
    <property type="entry name" value="YVTN repeat-like/Quinoprotein amine dehydrogenase"/>
    <property type="match status" value="1"/>
</dbReference>
<dbReference type="SMART" id="SM00320">
    <property type="entry name" value="WD40"/>
    <property type="match status" value="2"/>
</dbReference>